<dbReference type="Gramene" id="PGSC0003DMT400092705">
    <property type="protein sequence ID" value="PGSC0003DMT400092705"/>
    <property type="gene ID" value="PGSC0003DMG400042276"/>
</dbReference>
<accession>M1DQD2</accession>
<evidence type="ECO:0000256" key="1">
    <source>
        <dbReference type="SAM" id="MobiDB-lite"/>
    </source>
</evidence>
<reference evidence="3" key="1">
    <citation type="journal article" date="2011" name="Nature">
        <title>Genome sequence and analysis of the tuber crop potato.</title>
        <authorList>
            <consortium name="The Potato Genome Sequencing Consortium"/>
        </authorList>
    </citation>
    <scope>NUCLEOTIDE SEQUENCE [LARGE SCALE GENOMIC DNA]</scope>
    <source>
        <strain evidence="3">cv. DM1-3 516 R44</strain>
    </source>
</reference>
<dbReference type="HOGENOM" id="CLU_1191660_0_0_1"/>
<organism evidence="2 3">
    <name type="scientific">Solanum tuberosum</name>
    <name type="common">Potato</name>
    <dbReference type="NCBI Taxonomy" id="4113"/>
    <lineage>
        <taxon>Eukaryota</taxon>
        <taxon>Viridiplantae</taxon>
        <taxon>Streptophyta</taxon>
        <taxon>Embryophyta</taxon>
        <taxon>Tracheophyta</taxon>
        <taxon>Spermatophyta</taxon>
        <taxon>Magnoliopsida</taxon>
        <taxon>eudicotyledons</taxon>
        <taxon>Gunneridae</taxon>
        <taxon>Pentapetalae</taxon>
        <taxon>asterids</taxon>
        <taxon>lamiids</taxon>
        <taxon>Solanales</taxon>
        <taxon>Solanaceae</taxon>
        <taxon>Solanoideae</taxon>
        <taxon>Solaneae</taxon>
        <taxon>Solanum</taxon>
    </lineage>
</organism>
<name>M1DQD2_SOLTU</name>
<dbReference type="STRING" id="4113.M1DQD2"/>
<evidence type="ECO:0000313" key="3">
    <source>
        <dbReference type="Proteomes" id="UP000011115"/>
    </source>
</evidence>
<dbReference type="PANTHER" id="PTHR45786">
    <property type="entry name" value="DNA BINDING PROTEIN-LIKE"/>
    <property type="match status" value="1"/>
</dbReference>
<dbReference type="PANTHER" id="PTHR45786:SF78">
    <property type="entry name" value="ATP-DEPENDENT DNA HELICASE"/>
    <property type="match status" value="1"/>
</dbReference>
<reference evidence="2" key="2">
    <citation type="submission" date="2015-06" db="UniProtKB">
        <authorList>
            <consortium name="EnsemblPlants"/>
        </authorList>
    </citation>
    <scope>IDENTIFICATION</scope>
    <source>
        <strain evidence="2">DM1-3 516 R44</strain>
    </source>
</reference>
<protein>
    <submittedName>
        <fullName evidence="2">Uncharacterized protein</fullName>
    </submittedName>
</protein>
<evidence type="ECO:0000313" key="2">
    <source>
        <dbReference type="EnsemblPlants" id="PGSC0003DMT400092705"/>
    </source>
</evidence>
<dbReference type="PaxDb" id="4113-PGSC0003DMT400092705"/>
<sequence length="233" mass="26091">MSTEKNASSQQHKREMLESCPLQITTPTISGELTMPSPVNIGNTCSAPKTVGELTVLPVFPASTKGNPPSIYEKGGSNDKQSTANTVVTQDLDPKNRGTYTFRVQGRMYHWLDNLYPNGKKAKNLQLYFDNHDNELANRMVCSDKVDESIVQELMDISRINPYSFFVGSLIHIPQLHNFHIALKCDSGLDQQLYNLPTSSEIAAIWVEKDDNTGNWLKITPTSYFYVTVSVWG</sequence>
<feature type="region of interest" description="Disordered" evidence="1">
    <location>
        <begin position="65"/>
        <end position="84"/>
    </location>
</feature>
<dbReference type="AlphaFoldDB" id="M1DQD2"/>
<dbReference type="eggNOG" id="KOG0987">
    <property type="taxonomic scope" value="Eukaryota"/>
</dbReference>
<dbReference type="InParanoid" id="M1DQD2"/>
<dbReference type="Proteomes" id="UP000011115">
    <property type="component" value="Unassembled WGS sequence"/>
</dbReference>
<proteinExistence type="predicted"/>
<dbReference type="EnsemblPlants" id="PGSC0003DMT400092705">
    <property type="protein sequence ID" value="PGSC0003DMT400092705"/>
    <property type="gene ID" value="PGSC0003DMG400042276"/>
</dbReference>
<keyword evidence="3" id="KW-1185">Reference proteome</keyword>